<dbReference type="Gene3D" id="3.40.50.12580">
    <property type="match status" value="1"/>
</dbReference>
<dbReference type="EMBL" id="UINC01154043">
    <property type="protein sequence ID" value="SVD49105.1"/>
    <property type="molecule type" value="Genomic_DNA"/>
</dbReference>
<sequence length="273" mass="30827">GLHERIAIQLASQKEIPVCLVQHGLNYDTKMAYDMNVAQGALPMKSDHYLCWGKINEDYCKELSIKSEKIHVVGSPVFDKVKFDEQNFSKNDCVLLATAAPTKEDSSDLTVEIIEKYMNSIKKICQLVTKYNKKLIIKIHPSPDELDPSYIAKQINPEIKVIKEGNISPLIQSCDLMIVIDFTSPILDAHILQKPVMSLSVKDNGWGVPTALKNNSCLVTDLEKLENDLKSVLNNERVRNQLIINGIQSSKEYLSYQNNGSKELIKFLEKLVH</sequence>
<name>A0A382VSU6_9ZZZZ</name>
<accession>A0A382VSU6</accession>
<feature type="non-terminal residue" evidence="1">
    <location>
        <position position="1"/>
    </location>
</feature>
<evidence type="ECO:0008006" key="2">
    <source>
        <dbReference type="Google" id="ProtNLM"/>
    </source>
</evidence>
<dbReference type="InterPro" id="IPR043148">
    <property type="entry name" value="TagF_C"/>
</dbReference>
<proteinExistence type="predicted"/>
<dbReference type="AlphaFoldDB" id="A0A382VSU6"/>
<protein>
    <recommendedName>
        <fullName evidence="2">UDP-N-acetylglucosamine 2-epimerase domain-containing protein</fullName>
    </recommendedName>
</protein>
<gene>
    <name evidence="1" type="ORF">METZ01_LOCUS401959</name>
</gene>
<evidence type="ECO:0000313" key="1">
    <source>
        <dbReference type="EMBL" id="SVD49105.1"/>
    </source>
</evidence>
<reference evidence="1" key="1">
    <citation type="submission" date="2018-05" db="EMBL/GenBank/DDBJ databases">
        <authorList>
            <person name="Lanie J.A."/>
            <person name="Ng W.-L."/>
            <person name="Kazmierczak K.M."/>
            <person name="Andrzejewski T.M."/>
            <person name="Davidsen T.M."/>
            <person name="Wayne K.J."/>
            <person name="Tettelin H."/>
            <person name="Glass J.I."/>
            <person name="Rusch D."/>
            <person name="Podicherti R."/>
            <person name="Tsui H.-C.T."/>
            <person name="Winkler M.E."/>
        </authorList>
    </citation>
    <scope>NUCLEOTIDE SEQUENCE</scope>
</reference>
<organism evidence="1">
    <name type="scientific">marine metagenome</name>
    <dbReference type="NCBI Taxonomy" id="408172"/>
    <lineage>
        <taxon>unclassified sequences</taxon>
        <taxon>metagenomes</taxon>
        <taxon>ecological metagenomes</taxon>
    </lineage>
</organism>
<dbReference type="SUPFAM" id="SSF53756">
    <property type="entry name" value="UDP-Glycosyltransferase/glycogen phosphorylase"/>
    <property type="match status" value="1"/>
</dbReference>